<proteinExistence type="predicted"/>
<keyword evidence="2" id="KW-1185">Reference proteome</keyword>
<name>A0A1G8VGB9_9PSED</name>
<dbReference type="Proteomes" id="UP000198706">
    <property type="component" value="Unassembled WGS sequence"/>
</dbReference>
<sequence>MLYLSDVQPAYCPQCGKPMEPRLHGWEAQDRFYNAKQPFLCECGARYLLRENVVANALDHAESVGGDAGFDRAARMNVFSELYVILGALDAPEAVLDQVLAAAEGDLLPYSTLLPFEKE</sequence>
<dbReference type="RefSeq" id="WP_019396667.1">
    <property type="nucleotide sequence ID" value="NZ_FNFD01000002.1"/>
</dbReference>
<reference evidence="1 2" key="1">
    <citation type="submission" date="2016-10" db="EMBL/GenBank/DDBJ databases">
        <authorList>
            <person name="de Groot N.N."/>
        </authorList>
    </citation>
    <scope>NUCLEOTIDE SEQUENCE [LARGE SCALE GENOMIC DNA]</scope>
    <source>
        <strain evidence="1 2">JCM 21544</strain>
    </source>
</reference>
<protein>
    <submittedName>
        <fullName evidence="1">Uncharacterized protein</fullName>
    </submittedName>
</protein>
<dbReference type="AlphaFoldDB" id="A0A1G8VGB9"/>
<dbReference type="STRING" id="137658.SAMN05216186_102195"/>
<organism evidence="1 2">
    <name type="scientific">Pseudomonas indica</name>
    <dbReference type="NCBI Taxonomy" id="137658"/>
    <lineage>
        <taxon>Bacteria</taxon>
        <taxon>Pseudomonadati</taxon>
        <taxon>Pseudomonadota</taxon>
        <taxon>Gammaproteobacteria</taxon>
        <taxon>Pseudomonadales</taxon>
        <taxon>Pseudomonadaceae</taxon>
        <taxon>Pseudomonas</taxon>
    </lineage>
</organism>
<gene>
    <name evidence="1" type="ORF">SAMN05216186_102195</name>
</gene>
<evidence type="ECO:0000313" key="2">
    <source>
        <dbReference type="Proteomes" id="UP000198706"/>
    </source>
</evidence>
<dbReference type="EMBL" id="FNFD01000002">
    <property type="protein sequence ID" value="SDJ64200.1"/>
    <property type="molecule type" value="Genomic_DNA"/>
</dbReference>
<accession>A0A1G8VGB9</accession>
<evidence type="ECO:0000313" key="1">
    <source>
        <dbReference type="EMBL" id="SDJ64200.1"/>
    </source>
</evidence>